<gene>
    <name evidence="1" type="ORF">NPA09_02900</name>
</gene>
<dbReference type="EC" id="2.7.1.24" evidence="1"/>
<proteinExistence type="predicted"/>
<keyword evidence="2" id="KW-1185">Reference proteome</keyword>
<dbReference type="PANTHER" id="PTHR41930:SF1">
    <property type="entry name" value="DEPHOSPHO-COA KINASE"/>
    <property type="match status" value="1"/>
</dbReference>
<dbReference type="GO" id="GO:0004140">
    <property type="term" value="F:dephospho-CoA kinase activity"/>
    <property type="evidence" value="ECO:0007669"/>
    <property type="project" value="UniProtKB-EC"/>
</dbReference>
<organism evidence="1 2">
    <name type="scientific">Mycoplasmopsis equigenitalium</name>
    <dbReference type="NCBI Taxonomy" id="114883"/>
    <lineage>
        <taxon>Bacteria</taxon>
        <taxon>Bacillati</taxon>
        <taxon>Mycoplasmatota</taxon>
        <taxon>Mycoplasmoidales</taxon>
        <taxon>Metamycoplasmataceae</taxon>
        <taxon>Mycoplasmopsis</taxon>
    </lineage>
</organism>
<dbReference type="InterPro" id="IPR027417">
    <property type="entry name" value="P-loop_NTPase"/>
</dbReference>
<accession>A0ABY5J2R7</accession>
<protein>
    <submittedName>
        <fullName evidence="1">Dephospho-CoA kinase</fullName>
        <ecNumber evidence="1">2.7.1.24</ecNumber>
    </submittedName>
</protein>
<dbReference type="RefSeq" id="WP_129723026.1">
    <property type="nucleotide sequence ID" value="NZ_CP101808.1"/>
</dbReference>
<evidence type="ECO:0000313" key="2">
    <source>
        <dbReference type="Proteomes" id="UP001059576"/>
    </source>
</evidence>
<name>A0ABY5J2R7_9BACT</name>
<keyword evidence="1" id="KW-0808">Transferase</keyword>
<dbReference type="PANTHER" id="PTHR41930">
    <property type="entry name" value="UPF0200 PROTEIN MJ1399"/>
    <property type="match status" value="1"/>
</dbReference>
<keyword evidence="1" id="KW-0418">Kinase</keyword>
<reference evidence="1" key="1">
    <citation type="submission" date="2022-07" db="EMBL/GenBank/DDBJ databases">
        <title>Complete genome of Mycoplasma equigenitalium type strain T37.</title>
        <authorList>
            <person name="Spergser J."/>
        </authorList>
    </citation>
    <scope>NUCLEOTIDE SEQUENCE</scope>
    <source>
        <strain evidence="1">T37</strain>
    </source>
</reference>
<evidence type="ECO:0000313" key="1">
    <source>
        <dbReference type="EMBL" id="UUD36821.1"/>
    </source>
</evidence>
<dbReference type="Proteomes" id="UP001059576">
    <property type="component" value="Chromosome"/>
</dbReference>
<sequence>MIAITGLPSSGKSYLLNKLKAKGYACFSCDEFIKNIYENKDEINKLFTLLTLDQNIKDKKGVISSLILDDTKRRVIENFFYHKIYEHLSKNKYDFVEIPVLQNNDFDFRSFFNKIVFIDTNSKIRAQRTKQRYRSQKQIALIEKLARQKIKTMPDLTINGDNGVDVEEFLFLCKTNLLKNQ</sequence>
<dbReference type="EMBL" id="CP101808">
    <property type="protein sequence ID" value="UUD36821.1"/>
    <property type="molecule type" value="Genomic_DNA"/>
</dbReference>
<dbReference type="Gene3D" id="3.40.50.300">
    <property type="entry name" value="P-loop containing nucleotide triphosphate hydrolases"/>
    <property type="match status" value="1"/>
</dbReference>
<dbReference type="SUPFAM" id="SSF52540">
    <property type="entry name" value="P-loop containing nucleoside triphosphate hydrolases"/>
    <property type="match status" value="1"/>
</dbReference>